<dbReference type="PANTHER" id="PTHR48062">
    <property type="entry name" value="RECEPTOR-LIKE PROTEIN 14"/>
    <property type="match status" value="1"/>
</dbReference>
<feature type="chain" id="PRO_5023149001" evidence="13">
    <location>
        <begin position="28"/>
        <end position="967"/>
    </location>
</feature>
<dbReference type="Pfam" id="PF08263">
    <property type="entry name" value="LRRNT_2"/>
    <property type="match status" value="1"/>
</dbReference>
<keyword evidence="4" id="KW-0433">Leucine-rich repeat</keyword>
<dbReference type="InterPro" id="IPR051502">
    <property type="entry name" value="RLP_Defense_Trigger"/>
</dbReference>
<keyword evidence="15" id="KW-0418">Kinase</keyword>
<keyword evidence="3" id="KW-1003">Cell membrane</keyword>
<keyword evidence="7" id="KW-0677">Repeat</keyword>
<dbReference type="Proteomes" id="UP000325315">
    <property type="component" value="Unassembled WGS sequence"/>
</dbReference>
<dbReference type="SMART" id="SM00369">
    <property type="entry name" value="LRR_TYP"/>
    <property type="match status" value="7"/>
</dbReference>
<protein>
    <submittedName>
        <fullName evidence="15">Receptor-like protein kinase BRI1-like 3 isoform X1</fullName>
    </submittedName>
</protein>
<keyword evidence="8 12" id="KW-1133">Transmembrane helix</keyword>
<sequence>MMDSNWLWFMRMAVMSVLLLLEGCMWCTSDACVEHERVALLQLKPFFNHYNEFDSWDEVKGSDCCKWKGIECNTTTGRLIGLSLDSMRSGYLDYWYLNASLFLPFTELKRLYLTGSGIAGCVENEDDGKKLELTHLEELSLEANLFNNTVFATLNKLSNLKSLSIGFNQLNGLIDMKDLDAFTNLQKLDMSGNQLRGFLIHKENKGLEKLKVLRLQSIVTDNSIPLENLVEAFSSELSNLEEIYLDYSRLNINILQSIGVFTSLKTLSLYSCALIGSLPNQASLTSLRAISLSSNHFQIPISFAPLANFPNLEVLLADENKLEMEPYFHTLVPKFQLKFISLSKCRTSQQLSLELPTFLYYQNDLRFVDLSQNNFSGTVPFWLLENNTKLEDLILQGNSFTGPLTLLSTPNSNVSSIDMSDNKIQGQLPTNICSTFPHLEQLFLSKNAFQGNIPPCLSAMKNLSMLDLSNNQLAGKVPQELVRKSSLFLLRLSNNNLNGNVVPVILNANGLQKLYLDGNNFSGEMTNVDVSTFQFPTSLTDIDLSNNTLHGKLPRWIGNMSLLERLDLSNNGFEGSIPVEFCNLNNFKFLDLSENNLSGSIPSCFNPPNLEHVHLHSNRLSGPLSLAFNKSTSLVTLDLSGNNFTGGIPKWIDTLSSLSVLLLKANHLQGRIPVQLCNLNSLSIIDLSQNRFSGPIPSCLGNLTLPMNKDKTMTPDLMSPTFSELDELKLLKTGILFNHMMHSYSYMKESVEFTTKSGSYSYGGDILEYMSGIDLSCNELTGQIPLELGNLHEIHSLNLSHNKLVGVIPSSFSKLKQIESLDLSYNNLSGEIPNQLIELNSLGVFSVAHNNLSGSIPEQNQFGTFIESSYEGNPFLCGPILHISCSKTGSTSTISDDEGEDSFLDTYVFCVSFLASYVVILLTIVVILYINSYWRGVWFSFIGKCITTCRYSTVGNFFGYYIFRRCV</sequence>
<gene>
    <name evidence="15" type="ORF">EPI10_007609</name>
</gene>
<evidence type="ECO:0000256" key="9">
    <source>
        <dbReference type="ARBA" id="ARBA00023136"/>
    </source>
</evidence>
<dbReference type="InterPro" id="IPR003591">
    <property type="entry name" value="Leu-rich_rpt_typical-subtyp"/>
</dbReference>
<dbReference type="FunFam" id="3.80.10.10:FF:000111">
    <property type="entry name" value="LRR receptor-like serine/threonine-protein kinase ERECTA"/>
    <property type="match status" value="1"/>
</dbReference>
<dbReference type="OrthoDB" id="4691307at2759"/>
<keyword evidence="9 12" id="KW-0472">Membrane</keyword>
<keyword evidence="6 13" id="KW-0732">Signal</keyword>
<evidence type="ECO:0000313" key="15">
    <source>
        <dbReference type="EMBL" id="KAA3485659.1"/>
    </source>
</evidence>
<organism evidence="15 16">
    <name type="scientific">Gossypium australe</name>
    <dbReference type="NCBI Taxonomy" id="47621"/>
    <lineage>
        <taxon>Eukaryota</taxon>
        <taxon>Viridiplantae</taxon>
        <taxon>Streptophyta</taxon>
        <taxon>Embryophyta</taxon>
        <taxon>Tracheophyta</taxon>
        <taxon>Spermatophyta</taxon>
        <taxon>Magnoliopsida</taxon>
        <taxon>eudicotyledons</taxon>
        <taxon>Gunneridae</taxon>
        <taxon>Pentapetalae</taxon>
        <taxon>rosids</taxon>
        <taxon>malvids</taxon>
        <taxon>Malvales</taxon>
        <taxon>Malvaceae</taxon>
        <taxon>Malvoideae</taxon>
        <taxon>Gossypium</taxon>
    </lineage>
</organism>
<keyword evidence="10 15" id="KW-0675">Receptor</keyword>
<dbReference type="FunFam" id="3.80.10.10:FF:000041">
    <property type="entry name" value="LRR receptor-like serine/threonine-protein kinase ERECTA"/>
    <property type="match status" value="1"/>
</dbReference>
<evidence type="ECO:0000256" key="10">
    <source>
        <dbReference type="ARBA" id="ARBA00023170"/>
    </source>
</evidence>
<keyword evidence="11" id="KW-0325">Glycoprotein</keyword>
<keyword evidence="15" id="KW-0808">Transferase</keyword>
<comment type="subcellular location">
    <subcellularLocation>
        <location evidence="1">Cell membrane</location>
        <topology evidence="1">Single-pass type I membrane protein</topology>
    </subcellularLocation>
</comment>
<dbReference type="InterPro" id="IPR013210">
    <property type="entry name" value="LRR_N_plant-typ"/>
</dbReference>
<dbReference type="Gene3D" id="3.80.10.10">
    <property type="entry name" value="Ribonuclease Inhibitor"/>
    <property type="match status" value="3"/>
</dbReference>
<keyword evidence="16" id="KW-1185">Reference proteome</keyword>
<evidence type="ECO:0000259" key="14">
    <source>
        <dbReference type="Pfam" id="PF08263"/>
    </source>
</evidence>
<evidence type="ECO:0000256" key="8">
    <source>
        <dbReference type="ARBA" id="ARBA00022989"/>
    </source>
</evidence>
<name>A0A5B6WUR8_9ROSI</name>
<dbReference type="PANTHER" id="PTHR48062:SF37">
    <property type="entry name" value="LRR RECEPTOR-LIKE SERINE_THREONINE-PROTEIN KINASE FLS2"/>
    <property type="match status" value="1"/>
</dbReference>
<evidence type="ECO:0000256" key="13">
    <source>
        <dbReference type="SAM" id="SignalP"/>
    </source>
</evidence>
<feature type="transmembrane region" description="Helical" evidence="12">
    <location>
        <begin position="906"/>
        <end position="930"/>
    </location>
</feature>
<evidence type="ECO:0000256" key="4">
    <source>
        <dbReference type="ARBA" id="ARBA00022614"/>
    </source>
</evidence>
<keyword evidence="5 12" id="KW-0812">Transmembrane</keyword>
<evidence type="ECO:0000256" key="2">
    <source>
        <dbReference type="ARBA" id="ARBA00009592"/>
    </source>
</evidence>
<proteinExistence type="inferred from homology"/>
<feature type="signal peptide" evidence="13">
    <location>
        <begin position="1"/>
        <end position="27"/>
    </location>
</feature>
<comment type="similarity">
    <text evidence="2">Belongs to the RLP family.</text>
</comment>
<dbReference type="GO" id="GO:0005886">
    <property type="term" value="C:plasma membrane"/>
    <property type="evidence" value="ECO:0007669"/>
    <property type="project" value="UniProtKB-SubCell"/>
</dbReference>
<evidence type="ECO:0000313" key="16">
    <source>
        <dbReference type="Proteomes" id="UP000325315"/>
    </source>
</evidence>
<comment type="caution">
    <text evidence="15">The sequence shown here is derived from an EMBL/GenBank/DDBJ whole genome shotgun (WGS) entry which is preliminary data.</text>
</comment>
<evidence type="ECO:0000256" key="12">
    <source>
        <dbReference type="SAM" id="Phobius"/>
    </source>
</evidence>
<dbReference type="InterPro" id="IPR001611">
    <property type="entry name" value="Leu-rich_rpt"/>
</dbReference>
<dbReference type="EMBL" id="SMMG02000002">
    <property type="protein sequence ID" value="KAA3485659.1"/>
    <property type="molecule type" value="Genomic_DNA"/>
</dbReference>
<evidence type="ECO:0000256" key="11">
    <source>
        <dbReference type="ARBA" id="ARBA00023180"/>
    </source>
</evidence>
<dbReference type="GO" id="GO:0016301">
    <property type="term" value="F:kinase activity"/>
    <property type="evidence" value="ECO:0007669"/>
    <property type="project" value="UniProtKB-KW"/>
</dbReference>
<evidence type="ECO:0000256" key="6">
    <source>
        <dbReference type="ARBA" id="ARBA00022729"/>
    </source>
</evidence>
<dbReference type="SUPFAM" id="SSF52047">
    <property type="entry name" value="RNI-like"/>
    <property type="match status" value="2"/>
</dbReference>
<dbReference type="AlphaFoldDB" id="A0A5B6WUR8"/>
<feature type="domain" description="Leucine-rich repeat-containing N-terminal plant-type" evidence="14">
    <location>
        <begin position="35"/>
        <end position="73"/>
    </location>
</feature>
<dbReference type="InterPro" id="IPR032675">
    <property type="entry name" value="LRR_dom_sf"/>
</dbReference>
<dbReference type="FunFam" id="3.80.10.10:FF:000095">
    <property type="entry name" value="LRR receptor-like serine/threonine-protein kinase GSO1"/>
    <property type="match status" value="1"/>
</dbReference>
<evidence type="ECO:0000256" key="5">
    <source>
        <dbReference type="ARBA" id="ARBA00022692"/>
    </source>
</evidence>
<accession>A0A5B6WUR8</accession>
<evidence type="ECO:0000256" key="7">
    <source>
        <dbReference type="ARBA" id="ARBA00022737"/>
    </source>
</evidence>
<dbReference type="Pfam" id="PF00560">
    <property type="entry name" value="LRR_1"/>
    <property type="match status" value="4"/>
</dbReference>
<dbReference type="Pfam" id="PF13855">
    <property type="entry name" value="LRR_8"/>
    <property type="match status" value="3"/>
</dbReference>
<dbReference type="PRINTS" id="PR00019">
    <property type="entry name" value="LEURICHRPT"/>
</dbReference>
<evidence type="ECO:0000256" key="3">
    <source>
        <dbReference type="ARBA" id="ARBA00022475"/>
    </source>
</evidence>
<reference evidence="16" key="1">
    <citation type="journal article" date="2019" name="Plant Biotechnol. J.">
        <title>Genome sequencing of the Australian wild diploid species Gossypium australe highlights disease resistance and delayed gland morphogenesis.</title>
        <authorList>
            <person name="Cai Y."/>
            <person name="Cai X."/>
            <person name="Wang Q."/>
            <person name="Wang P."/>
            <person name="Zhang Y."/>
            <person name="Cai C."/>
            <person name="Xu Y."/>
            <person name="Wang K."/>
            <person name="Zhou Z."/>
            <person name="Wang C."/>
            <person name="Geng S."/>
            <person name="Li B."/>
            <person name="Dong Q."/>
            <person name="Hou Y."/>
            <person name="Wang H."/>
            <person name="Ai P."/>
            <person name="Liu Z."/>
            <person name="Yi F."/>
            <person name="Sun M."/>
            <person name="An G."/>
            <person name="Cheng J."/>
            <person name="Zhang Y."/>
            <person name="Shi Q."/>
            <person name="Xie Y."/>
            <person name="Shi X."/>
            <person name="Chang Y."/>
            <person name="Huang F."/>
            <person name="Chen Y."/>
            <person name="Hong S."/>
            <person name="Mi L."/>
            <person name="Sun Q."/>
            <person name="Zhang L."/>
            <person name="Zhou B."/>
            <person name="Peng R."/>
            <person name="Zhang X."/>
            <person name="Liu F."/>
        </authorList>
    </citation>
    <scope>NUCLEOTIDE SEQUENCE [LARGE SCALE GENOMIC DNA]</scope>
    <source>
        <strain evidence="16">cv. PA1801</strain>
    </source>
</reference>
<evidence type="ECO:0000256" key="1">
    <source>
        <dbReference type="ARBA" id="ARBA00004251"/>
    </source>
</evidence>